<sequence length="243" mass="24703">PDTGGYVGEYTSLVLDASGNPVVSYYDDLFATNADLKVLHCGNPNCTSGNTITSPDTAGNVGEWTSLALDASGNPVVSYYDYDNGDLKVLHCGNPNCTSGNSITSPDTAGNVGWYTSLALDASGNPVVSYYDRWFGGNGDLKVLHCGNPTCTSGNSITSPDTVGDVGELNSLVLDGSGNPVVSYHDWTNGDLKVLHCGDANCSAPEPAVGGIAELPDVSDSAGRNYGALAALAAAALVALGAG</sequence>
<dbReference type="AlphaFoldDB" id="X0XHX3"/>
<reference evidence="1" key="1">
    <citation type="journal article" date="2014" name="Front. Microbiol.">
        <title>High frequency of phylogenetically diverse reductive dehalogenase-homologous genes in deep subseafloor sedimentary metagenomes.</title>
        <authorList>
            <person name="Kawai M."/>
            <person name="Futagami T."/>
            <person name="Toyoda A."/>
            <person name="Takaki Y."/>
            <person name="Nishi S."/>
            <person name="Hori S."/>
            <person name="Arai W."/>
            <person name="Tsubouchi T."/>
            <person name="Morono Y."/>
            <person name="Uchiyama I."/>
            <person name="Ito T."/>
            <person name="Fujiyama A."/>
            <person name="Inagaki F."/>
            <person name="Takami H."/>
        </authorList>
    </citation>
    <scope>NUCLEOTIDE SEQUENCE</scope>
    <source>
        <strain evidence="1">Expedition CK06-06</strain>
    </source>
</reference>
<feature type="non-terminal residue" evidence="1">
    <location>
        <position position="243"/>
    </location>
</feature>
<organism evidence="1">
    <name type="scientific">marine sediment metagenome</name>
    <dbReference type="NCBI Taxonomy" id="412755"/>
    <lineage>
        <taxon>unclassified sequences</taxon>
        <taxon>metagenomes</taxon>
        <taxon>ecological metagenomes</taxon>
    </lineage>
</organism>
<accession>X0XHX3</accession>
<gene>
    <name evidence="1" type="ORF">S01H1_72573</name>
</gene>
<feature type="non-terminal residue" evidence="1">
    <location>
        <position position="1"/>
    </location>
</feature>
<evidence type="ECO:0000313" key="1">
    <source>
        <dbReference type="EMBL" id="GAG36268.1"/>
    </source>
</evidence>
<comment type="caution">
    <text evidence="1">The sequence shown here is derived from an EMBL/GenBank/DDBJ whole genome shotgun (WGS) entry which is preliminary data.</text>
</comment>
<protein>
    <submittedName>
        <fullName evidence="1">Uncharacterized protein</fullName>
    </submittedName>
</protein>
<proteinExistence type="predicted"/>
<dbReference type="Gene3D" id="2.120.10.70">
    <property type="entry name" value="Fucose-specific lectin"/>
    <property type="match status" value="1"/>
</dbReference>
<name>X0XHX3_9ZZZZ</name>
<dbReference type="EMBL" id="BARS01048418">
    <property type="protein sequence ID" value="GAG36268.1"/>
    <property type="molecule type" value="Genomic_DNA"/>
</dbReference>